<evidence type="ECO:0000256" key="1">
    <source>
        <dbReference type="SAM" id="Phobius"/>
    </source>
</evidence>
<keyword evidence="1" id="KW-1133">Transmembrane helix</keyword>
<organism evidence="2 3">
    <name type="scientific">Streptomyces odorifer</name>
    <dbReference type="NCBI Taxonomy" id="53450"/>
    <lineage>
        <taxon>Bacteria</taxon>
        <taxon>Bacillati</taxon>
        <taxon>Actinomycetota</taxon>
        <taxon>Actinomycetes</taxon>
        <taxon>Kitasatosporales</taxon>
        <taxon>Streptomycetaceae</taxon>
        <taxon>Streptomyces</taxon>
        <taxon>Streptomyces albidoflavus group</taxon>
    </lineage>
</organism>
<sequence length="55" mass="5530">MILALIVWPLIALLAAGALIALAPGEPGQHLLPAVRTVALLGAAAVYIAAIWSSS</sequence>
<dbReference type="EMBL" id="JAANNT010000035">
    <property type="protein sequence ID" value="NUV31944.1"/>
    <property type="molecule type" value="Genomic_DNA"/>
</dbReference>
<feature type="transmembrane region" description="Helical" evidence="1">
    <location>
        <begin position="31"/>
        <end position="52"/>
    </location>
</feature>
<accession>A0A7Y6KJE3</accession>
<evidence type="ECO:0000313" key="2">
    <source>
        <dbReference type="EMBL" id="NUV31944.1"/>
    </source>
</evidence>
<dbReference type="RefSeq" id="WP_191835117.1">
    <property type="nucleotide sequence ID" value="NZ_JAANNT010000035.1"/>
</dbReference>
<keyword evidence="1" id="KW-0472">Membrane</keyword>
<name>A0A7Y6KJE3_9ACTN</name>
<proteinExistence type="predicted"/>
<gene>
    <name evidence="2" type="ORF">G6W59_27255</name>
</gene>
<reference evidence="2 3" key="1">
    <citation type="submission" date="2020-03" db="EMBL/GenBank/DDBJ databases">
        <title>Complete genome sequence of sixteen Streptomyces strains facilitates identification of candidate genes involved in plant growth-promotion in grain legumes and cereals.</title>
        <authorList>
            <person name="Gopalakrishnan S."/>
            <person name="Thakur V."/>
            <person name="Saxena R."/>
            <person name="Vadlamudi S."/>
            <person name="Purohit S."/>
            <person name="Kumar V."/>
            <person name="Rathore A."/>
            <person name="Chitikineni A."/>
            <person name="Varshney R.K."/>
        </authorList>
    </citation>
    <scope>NUCLEOTIDE SEQUENCE [LARGE SCALE GENOMIC DNA]</scope>
    <source>
        <strain evidence="2 3">KAI-180</strain>
    </source>
</reference>
<protein>
    <submittedName>
        <fullName evidence="2">Uncharacterized protein</fullName>
    </submittedName>
</protein>
<keyword evidence="3" id="KW-1185">Reference proteome</keyword>
<evidence type="ECO:0000313" key="3">
    <source>
        <dbReference type="Proteomes" id="UP000540128"/>
    </source>
</evidence>
<dbReference type="Proteomes" id="UP000540128">
    <property type="component" value="Unassembled WGS sequence"/>
</dbReference>
<comment type="caution">
    <text evidence="2">The sequence shown here is derived from an EMBL/GenBank/DDBJ whole genome shotgun (WGS) entry which is preliminary data.</text>
</comment>
<dbReference type="AlphaFoldDB" id="A0A7Y6KJE3"/>
<keyword evidence="1" id="KW-0812">Transmembrane</keyword>